<dbReference type="AlphaFoldDB" id="A0A562QSN2"/>
<dbReference type="EMBL" id="VLKZ01000002">
    <property type="protein sequence ID" value="TWI59096.1"/>
    <property type="molecule type" value="Genomic_DNA"/>
</dbReference>
<dbReference type="PANTHER" id="PTHR34582">
    <property type="entry name" value="UPF0702 TRANSMEMBRANE PROTEIN YCAP"/>
    <property type="match status" value="1"/>
</dbReference>
<feature type="transmembrane region" description="Helical" evidence="1">
    <location>
        <begin position="55"/>
        <end position="74"/>
    </location>
</feature>
<organism evidence="2 3">
    <name type="scientific">Halalkalibacter nanhaiisediminis</name>
    <dbReference type="NCBI Taxonomy" id="688079"/>
    <lineage>
        <taxon>Bacteria</taxon>
        <taxon>Bacillati</taxon>
        <taxon>Bacillota</taxon>
        <taxon>Bacilli</taxon>
        <taxon>Bacillales</taxon>
        <taxon>Bacillaceae</taxon>
        <taxon>Halalkalibacter</taxon>
    </lineage>
</organism>
<comment type="caution">
    <text evidence="2">The sequence shown here is derived from an EMBL/GenBank/DDBJ whole genome shotgun (WGS) entry which is preliminary data.</text>
</comment>
<gene>
    <name evidence="2" type="ORF">IQ10_00808</name>
</gene>
<feature type="transmembrane region" description="Helical" evidence="1">
    <location>
        <begin position="7"/>
        <end position="26"/>
    </location>
</feature>
<accession>A0A562QSN2</accession>
<keyword evidence="1" id="KW-1133">Transmembrane helix</keyword>
<keyword evidence="3" id="KW-1185">Reference proteome</keyword>
<proteinExistence type="predicted"/>
<keyword evidence="1" id="KW-0472">Membrane</keyword>
<sequence length="99" mass="11058">MSLIVKILTIYLMTIAIISLMGKSTIIQMTPYNLVAIIIVGIASEPLISTEYVPTLYALAILVGLYILFAYLTLNHWGDHFFLGEPTLLIKNGTIHEDY</sequence>
<keyword evidence="1" id="KW-0812">Transmembrane</keyword>
<evidence type="ECO:0000313" key="2">
    <source>
        <dbReference type="EMBL" id="TWI59096.1"/>
    </source>
</evidence>
<protein>
    <submittedName>
        <fullName evidence="2">Uncharacterized protein</fullName>
    </submittedName>
</protein>
<feature type="transmembrane region" description="Helical" evidence="1">
    <location>
        <begin position="32"/>
        <end position="48"/>
    </location>
</feature>
<evidence type="ECO:0000313" key="3">
    <source>
        <dbReference type="Proteomes" id="UP000315711"/>
    </source>
</evidence>
<dbReference type="Proteomes" id="UP000315711">
    <property type="component" value="Unassembled WGS sequence"/>
</dbReference>
<dbReference type="PANTHER" id="PTHR34582:SF6">
    <property type="entry name" value="UPF0702 TRANSMEMBRANE PROTEIN YCAP"/>
    <property type="match status" value="1"/>
</dbReference>
<dbReference type="RefSeq" id="WP_242009722.1">
    <property type="nucleotide sequence ID" value="NZ_VLKZ01000002.1"/>
</dbReference>
<evidence type="ECO:0000256" key="1">
    <source>
        <dbReference type="SAM" id="Phobius"/>
    </source>
</evidence>
<reference evidence="2 3" key="1">
    <citation type="journal article" date="2015" name="Stand. Genomic Sci.">
        <title>Genomic Encyclopedia of Bacterial and Archaeal Type Strains, Phase III: the genomes of soil and plant-associated and newly described type strains.</title>
        <authorList>
            <person name="Whitman W.B."/>
            <person name="Woyke T."/>
            <person name="Klenk H.P."/>
            <person name="Zhou Y."/>
            <person name="Lilburn T.G."/>
            <person name="Beck B.J."/>
            <person name="De Vos P."/>
            <person name="Vandamme P."/>
            <person name="Eisen J.A."/>
            <person name="Garrity G."/>
            <person name="Hugenholtz P."/>
            <person name="Kyrpides N.C."/>
        </authorList>
    </citation>
    <scope>NUCLEOTIDE SEQUENCE [LARGE SCALE GENOMIC DNA]</scope>
    <source>
        <strain evidence="2 3">CGMCC 1.10116</strain>
    </source>
</reference>
<name>A0A562QSN2_9BACI</name>